<evidence type="ECO:0000259" key="5">
    <source>
        <dbReference type="SMART" id="SM00449"/>
    </source>
</evidence>
<dbReference type="OrthoDB" id="10266026at2759"/>
<reference evidence="6" key="1">
    <citation type="journal article" date="2020" name="Stud. Mycol.">
        <title>101 Dothideomycetes genomes: a test case for predicting lifestyles and emergence of pathogens.</title>
        <authorList>
            <person name="Haridas S."/>
            <person name="Albert R."/>
            <person name="Binder M."/>
            <person name="Bloem J."/>
            <person name="Labutti K."/>
            <person name="Salamov A."/>
            <person name="Andreopoulos B."/>
            <person name="Baker S."/>
            <person name="Barry K."/>
            <person name="Bills G."/>
            <person name="Bluhm B."/>
            <person name="Cannon C."/>
            <person name="Castanera R."/>
            <person name="Culley D."/>
            <person name="Daum C."/>
            <person name="Ezra D."/>
            <person name="Gonzalez J."/>
            <person name="Henrissat B."/>
            <person name="Kuo A."/>
            <person name="Liang C."/>
            <person name="Lipzen A."/>
            <person name="Lutzoni F."/>
            <person name="Magnuson J."/>
            <person name="Mondo S."/>
            <person name="Nolan M."/>
            <person name="Ohm R."/>
            <person name="Pangilinan J."/>
            <person name="Park H.-J."/>
            <person name="Ramirez L."/>
            <person name="Alfaro M."/>
            <person name="Sun H."/>
            <person name="Tritt A."/>
            <person name="Yoshinaga Y."/>
            <person name="Zwiers L.-H."/>
            <person name="Turgeon B."/>
            <person name="Goodwin S."/>
            <person name="Spatafora J."/>
            <person name="Crous P."/>
            <person name="Grigoriev I."/>
        </authorList>
    </citation>
    <scope>NUCLEOTIDE SEQUENCE</scope>
    <source>
        <strain evidence="6">CBS 115976</strain>
    </source>
</reference>
<evidence type="ECO:0000256" key="3">
    <source>
        <dbReference type="ARBA" id="ARBA00038149"/>
    </source>
</evidence>
<dbReference type="PANTHER" id="PTHR10598:SF0">
    <property type="entry name" value="SET1_ASH2 HISTONE METHYLTRANSFERASE COMPLEX SUBUNIT ASH2"/>
    <property type="match status" value="1"/>
</dbReference>
<evidence type="ECO:0000256" key="1">
    <source>
        <dbReference type="ARBA" id="ARBA00004123"/>
    </source>
</evidence>
<name>A0A6A6UGX5_9PEZI</name>
<dbReference type="GO" id="GO:0048188">
    <property type="term" value="C:Set1C/COMPASS complex"/>
    <property type="evidence" value="ECO:0007669"/>
    <property type="project" value="InterPro"/>
</dbReference>
<evidence type="ECO:0000256" key="2">
    <source>
        <dbReference type="ARBA" id="ARBA00023242"/>
    </source>
</evidence>
<dbReference type="Proteomes" id="UP000799302">
    <property type="component" value="Unassembled WGS sequence"/>
</dbReference>
<dbReference type="GO" id="GO:0000976">
    <property type="term" value="F:transcription cis-regulatory region binding"/>
    <property type="evidence" value="ECO:0007669"/>
    <property type="project" value="TreeGrafter"/>
</dbReference>
<keyword evidence="2" id="KW-0539">Nucleus</keyword>
<dbReference type="SMART" id="SM00449">
    <property type="entry name" value="SPRY"/>
    <property type="match status" value="1"/>
</dbReference>
<dbReference type="InterPro" id="IPR003877">
    <property type="entry name" value="SPRY_dom"/>
</dbReference>
<feature type="region of interest" description="Disordered" evidence="4">
    <location>
        <begin position="1"/>
        <end position="87"/>
    </location>
</feature>
<feature type="region of interest" description="Disordered" evidence="4">
    <location>
        <begin position="272"/>
        <end position="292"/>
    </location>
</feature>
<dbReference type="InterPro" id="IPR043136">
    <property type="entry name" value="B30.2/SPRY_sf"/>
</dbReference>
<dbReference type="EMBL" id="MU004234">
    <property type="protein sequence ID" value="KAF2670134.1"/>
    <property type="molecule type" value="Genomic_DNA"/>
</dbReference>
<organism evidence="6 7">
    <name type="scientific">Microthyrium microscopicum</name>
    <dbReference type="NCBI Taxonomy" id="703497"/>
    <lineage>
        <taxon>Eukaryota</taxon>
        <taxon>Fungi</taxon>
        <taxon>Dikarya</taxon>
        <taxon>Ascomycota</taxon>
        <taxon>Pezizomycotina</taxon>
        <taxon>Dothideomycetes</taxon>
        <taxon>Dothideomycetes incertae sedis</taxon>
        <taxon>Microthyriales</taxon>
        <taxon>Microthyriaceae</taxon>
        <taxon>Microthyrium</taxon>
    </lineage>
</organism>
<dbReference type="Gene3D" id="2.60.120.920">
    <property type="match status" value="1"/>
</dbReference>
<evidence type="ECO:0000313" key="7">
    <source>
        <dbReference type="Proteomes" id="UP000799302"/>
    </source>
</evidence>
<proteinExistence type="inferred from homology"/>
<dbReference type="InterPro" id="IPR013320">
    <property type="entry name" value="ConA-like_dom_sf"/>
</dbReference>
<evidence type="ECO:0000313" key="6">
    <source>
        <dbReference type="EMBL" id="KAF2670134.1"/>
    </source>
</evidence>
<dbReference type="InterPro" id="IPR037353">
    <property type="entry name" value="ASH2"/>
</dbReference>
<protein>
    <recommendedName>
        <fullName evidence="5">SPRY domain-containing protein</fullName>
    </recommendedName>
</protein>
<dbReference type="CDD" id="cd12872">
    <property type="entry name" value="SPRY_Ash2"/>
    <property type="match status" value="1"/>
</dbReference>
<dbReference type="SUPFAM" id="SSF49899">
    <property type="entry name" value="Concanavalin A-like lectins/glucanases"/>
    <property type="match status" value="1"/>
</dbReference>
<gene>
    <name evidence="6" type="ORF">BT63DRAFT_372002</name>
</gene>
<dbReference type="AlphaFoldDB" id="A0A6A6UGX5"/>
<comment type="similarity">
    <text evidence="3">Belongs to the cclA family.</text>
</comment>
<comment type="subcellular location">
    <subcellularLocation>
        <location evidence="1">Nucleus</location>
    </subcellularLocation>
</comment>
<keyword evidence="7" id="KW-1185">Reference proteome</keyword>
<evidence type="ECO:0000256" key="4">
    <source>
        <dbReference type="SAM" id="MobiDB-lite"/>
    </source>
</evidence>
<feature type="domain" description="SPRY" evidence="5">
    <location>
        <begin position="198"/>
        <end position="460"/>
    </location>
</feature>
<feature type="compositionally biased region" description="Basic and acidic residues" evidence="4">
    <location>
        <begin position="44"/>
        <end position="60"/>
    </location>
</feature>
<dbReference type="PANTHER" id="PTHR10598">
    <property type="entry name" value="SET1/ASH2 HISTONE METHYLTRANSFERASE COMPLEX SUBUNIT ASH2"/>
    <property type="match status" value="1"/>
</dbReference>
<accession>A0A6A6UGX5</accession>
<sequence length="526" mass="58534">MADSHPSPGGTPTAIRRLDEDHAPPVPSPLNPDQSRSRAIPKPVAREQREKKDSLKKRESVAGARGATPDVKQNFKAPPASGPKRVVLPAPEPQAYLAPRDSIFAPHEPEPIYTPDGSAQLKRPVDINYNNKNTRTAYCVADPLFPHMQLYRQTEVTPFTPHMSVHDSDRNIHFDSSCRTITNVKGWRMARANVFAREGSLYYEVKVVRGIPESSQIGFQETEVQPHVRMGWTRREAPLDAPVGFDGYSYGVTDTRFDTMHRSRVGKFLAPKTKNKAKPKTPQTANPDAPMEPIRTGDVIGMMITLPPLNLHRKVVAGTYNPAVDLYSSTPDPDAPPPDIIRDRAPIISRHTYYLEHSEYQPTKIIKAYGDRAPVNAHRPYFNHEEIPLRSLPHSNIKVYKNGELVGTAFENLLAFLPPASMPTGEHGVRQGFDDGSLGYYPAISVFSGGIAEANFGPDFWYPPPDLQTQSQDVEMGNIEPQFPSSSDDAPKPRAISERYAEQIAEDVVWDIIDEAGFFAQDGGYR</sequence>